<gene>
    <name evidence="1" type="ORF">GWK47_017666</name>
</gene>
<dbReference type="EMBL" id="JACEEZ010022107">
    <property type="protein sequence ID" value="KAG0712789.1"/>
    <property type="molecule type" value="Genomic_DNA"/>
</dbReference>
<dbReference type="AlphaFoldDB" id="A0A8J5CJQ0"/>
<organism evidence="1 2">
    <name type="scientific">Chionoecetes opilio</name>
    <name type="common">Atlantic snow crab</name>
    <name type="synonym">Cancer opilio</name>
    <dbReference type="NCBI Taxonomy" id="41210"/>
    <lineage>
        <taxon>Eukaryota</taxon>
        <taxon>Metazoa</taxon>
        <taxon>Ecdysozoa</taxon>
        <taxon>Arthropoda</taxon>
        <taxon>Crustacea</taxon>
        <taxon>Multicrustacea</taxon>
        <taxon>Malacostraca</taxon>
        <taxon>Eumalacostraca</taxon>
        <taxon>Eucarida</taxon>
        <taxon>Decapoda</taxon>
        <taxon>Pleocyemata</taxon>
        <taxon>Brachyura</taxon>
        <taxon>Eubrachyura</taxon>
        <taxon>Majoidea</taxon>
        <taxon>Majidae</taxon>
        <taxon>Chionoecetes</taxon>
    </lineage>
</organism>
<name>A0A8J5CJQ0_CHIOP</name>
<keyword evidence="2" id="KW-1185">Reference proteome</keyword>
<evidence type="ECO:0000313" key="2">
    <source>
        <dbReference type="Proteomes" id="UP000770661"/>
    </source>
</evidence>
<sequence>MISAVYQKAPPSTCHYCTFWSVRRPNLPSKAVRAPRVPTTSKGILKCRQLYSSINGNVESGLQLSPETTSILDQNGPEIKIIPVHETTKTQDQISDCEDCFEVDNQTTEEAALNGKHAQDALSETGADGDAAPLAVLQDHVYCLSVSLHIHVFSAKHFCHQHSYGAEE</sequence>
<comment type="caution">
    <text evidence="1">The sequence shown here is derived from an EMBL/GenBank/DDBJ whole genome shotgun (WGS) entry which is preliminary data.</text>
</comment>
<accession>A0A8J5CJQ0</accession>
<evidence type="ECO:0000313" key="1">
    <source>
        <dbReference type="EMBL" id="KAG0712789.1"/>
    </source>
</evidence>
<dbReference type="Proteomes" id="UP000770661">
    <property type="component" value="Unassembled WGS sequence"/>
</dbReference>
<reference evidence="1" key="1">
    <citation type="submission" date="2020-07" db="EMBL/GenBank/DDBJ databases">
        <title>The High-quality genome of the commercially important snow crab, Chionoecetes opilio.</title>
        <authorList>
            <person name="Jeong J.-H."/>
            <person name="Ryu S."/>
        </authorList>
    </citation>
    <scope>NUCLEOTIDE SEQUENCE</scope>
    <source>
        <strain evidence="1">MADBK_172401_WGS</strain>
        <tissue evidence="1">Digestive gland</tissue>
    </source>
</reference>
<dbReference type="OrthoDB" id="10653163at2759"/>
<protein>
    <submittedName>
        <fullName evidence="1">Uncharacterized protein</fullName>
    </submittedName>
</protein>
<proteinExistence type="predicted"/>